<keyword evidence="3" id="KW-0206">Cytoskeleton</keyword>
<keyword evidence="7" id="KW-1185">Reference proteome</keyword>
<reference evidence="6 7" key="1">
    <citation type="journal article" date="2023" name="Sci. Data">
        <title>Genome assembly of the Korean intertidal mud-creeper Batillaria attramentaria.</title>
        <authorList>
            <person name="Patra A.K."/>
            <person name="Ho P.T."/>
            <person name="Jun S."/>
            <person name="Lee S.J."/>
            <person name="Kim Y."/>
            <person name="Won Y.J."/>
        </authorList>
    </citation>
    <scope>NUCLEOTIDE SEQUENCE [LARGE SCALE GENOMIC DNA]</scope>
    <source>
        <strain evidence="6">Wonlab-2016</strain>
    </source>
</reference>
<dbReference type="SUPFAM" id="SSF143575">
    <property type="entry name" value="GAS2 domain-like"/>
    <property type="match status" value="1"/>
</dbReference>
<feature type="domain" description="GAR" evidence="5">
    <location>
        <begin position="15"/>
        <end position="100"/>
    </location>
</feature>
<dbReference type="Pfam" id="PF02187">
    <property type="entry name" value="GAS2"/>
    <property type="match status" value="1"/>
</dbReference>
<sequence>MGAKVGKACPPFGKRKRQPETEASDKQLTERDGQEKTSEPPPQEFECKCREYIAKHADEIYDTDGRHIKVTLESGKHLLVKVGGGWELFEDYLECHEPYRMTCKERDCSSSLQDGRVTVMLADGWAVLEKRPKILRATELLSPKQRAPDRMFDPYVPEFHFVLHAHCD</sequence>
<evidence type="ECO:0000313" key="6">
    <source>
        <dbReference type="EMBL" id="KAK7479170.1"/>
    </source>
</evidence>
<evidence type="ECO:0000256" key="4">
    <source>
        <dbReference type="SAM" id="MobiDB-lite"/>
    </source>
</evidence>
<evidence type="ECO:0000256" key="1">
    <source>
        <dbReference type="ARBA" id="ARBA00004245"/>
    </source>
</evidence>
<dbReference type="EMBL" id="JACVVK020000309">
    <property type="protein sequence ID" value="KAK7479170.1"/>
    <property type="molecule type" value="Genomic_DNA"/>
</dbReference>
<comment type="subcellular location">
    <subcellularLocation>
        <location evidence="1">Cytoplasm</location>
        <location evidence="1">Cytoskeleton</location>
    </subcellularLocation>
</comment>
<feature type="region of interest" description="Disordered" evidence="4">
    <location>
        <begin position="1"/>
        <end position="43"/>
    </location>
</feature>
<name>A0ABD0JX59_9CAEN</name>
<organism evidence="6 7">
    <name type="scientific">Batillaria attramentaria</name>
    <dbReference type="NCBI Taxonomy" id="370345"/>
    <lineage>
        <taxon>Eukaryota</taxon>
        <taxon>Metazoa</taxon>
        <taxon>Spiralia</taxon>
        <taxon>Lophotrochozoa</taxon>
        <taxon>Mollusca</taxon>
        <taxon>Gastropoda</taxon>
        <taxon>Caenogastropoda</taxon>
        <taxon>Sorbeoconcha</taxon>
        <taxon>Cerithioidea</taxon>
        <taxon>Batillariidae</taxon>
        <taxon>Batillaria</taxon>
    </lineage>
</organism>
<evidence type="ECO:0000259" key="5">
    <source>
        <dbReference type="PROSITE" id="PS51460"/>
    </source>
</evidence>
<dbReference type="Gene3D" id="3.30.920.20">
    <property type="entry name" value="Gas2-like domain"/>
    <property type="match status" value="1"/>
</dbReference>
<evidence type="ECO:0000256" key="3">
    <source>
        <dbReference type="ARBA" id="ARBA00023212"/>
    </source>
</evidence>
<dbReference type="AlphaFoldDB" id="A0ABD0JX59"/>
<proteinExistence type="predicted"/>
<dbReference type="InterPro" id="IPR036534">
    <property type="entry name" value="GAR_dom_sf"/>
</dbReference>
<dbReference type="InterPro" id="IPR003108">
    <property type="entry name" value="GAR_dom"/>
</dbReference>
<comment type="caution">
    <text evidence="6">The sequence shown here is derived from an EMBL/GenBank/DDBJ whole genome shotgun (WGS) entry which is preliminary data.</text>
</comment>
<accession>A0ABD0JX59</accession>
<keyword evidence="2" id="KW-0963">Cytoplasm</keyword>
<dbReference type="Proteomes" id="UP001519460">
    <property type="component" value="Unassembled WGS sequence"/>
</dbReference>
<evidence type="ECO:0000313" key="7">
    <source>
        <dbReference type="Proteomes" id="UP001519460"/>
    </source>
</evidence>
<dbReference type="PROSITE" id="PS51460">
    <property type="entry name" value="GAR"/>
    <property type="match status" value="1"/>
</dbReference>
<dbReference type="GO" id="GO:0005856">
    <property type="term" value="C:cytoskeleton"/>
    <property type="evidence" value="ECO:0007669"/>
    <property type="project" value="UniProtKB-SubCell"/>
</dbReference>
<gene>
    <name evidence="6" type="ORF">BaRGS_00029611</name>
</gene>
<feature type="compositionally biased region" description="Basic and acidic residues" evidence="4">
    <location>
        <begin position="18"/>
        <end position="38"/>
    </location>
</feature>
<protein>
    <recommendedName>
        <fullName evidence="5">GAR domain-containing protein</fullName>
    </recommendedName>
</protein>
<evidence type="ECO:0000256" key="2">
    <source>
        <dbReference type="ARBA" id="ARBA00022490"/>
    </source>
</evidence>